<name>A0A8J3IF80_9CHLR</name>
<dbReference type="AlphaFoldDB" id="A0A8J3IF80"/>
<sequence>MELDNDPDVALALLDAEHHGLCDEYGSLNDRFRELLQSSTNLKARFAPLEAQYGVLAKKFHALARKYRSAGGNPTNVRERDYSERSSAEEELLEQYRNLIQG</sequence>
<dbReference type="EMBL" id="BNJF01000009">
    <property type="protein sequence ID" value="GHO50824.1"/>
    <property type="molecule type" value="Genomic_DNA"/>
</dbReference>
<dbReference type="Proteomes" id="UP000612362">
    <property type="component" value="Unassembled WGS sequence"/>
</dbReference>
<protein>
    <submittedName>
        <fullName evidence="1">Uncharacterized protein</fullName>
    </submittedName>
</protein>
<accession>A0A8J3IF80</accession>
<evidence type="ECO:0000313" key="1">
    <source>
        <dbReference type="EMBL" id="GHO50824.1"/>
    </source>
</evidence>
<keyword evidence="2" id="KW-1185">Reference proteome</keyword>
<organism evidence="1 2">
    <name type="scientific">Ktedonospora formicarum</name>
    <dbReference type="NCBI Taxonomy" id="2778364"/>
    <lineage>
        <taxon>Bacteria</taxon>
        <taxon>Bacillati</taxon>
        <taxon>Chloroflexota</taxon>
        <taxon>Ktedonobacteria</taxon>
        <taxon>Ktedonobacterales</taxon>
        <taxon>Ktedonobacteraceae</taxon>
        <taxon>Ktedonospora</taxon>
    </lineage>
</organism>
<reference evidence="1" key="1">
    <citation type="submission" date="2020-10" db="EMBL/GenBank/DDBJ databases">
        <title>Taxonomic study of unclassified bacteria belonging to the class Ktedonobacteria.</title>
        <authorList>
            <person name="Yabe S."/>
            <person name="Wang C.M."/>
            <person name="Zheng Y."/>
            <person name="Sakai Y."/>
            <person name="Cavaletti L."/>
            <person name="Monciardini P."/>
            <person name="Donadio S."/>
        </authorList>
    </citation>
    <scope>NUCLEOTIDE SEQUENCE</scope>
    <source>
        <strain evidence="1">SOSP1-1</strain>
    </source>
</reference>
<gene>
    <name evidence="1" type="ORF">KSX_89870</name>
</gene>
<evidence type="ECO:0000313" key="2">
    <source>
        <dbReference type="Proteomes" id="UP000612362"/>
    </source>
</evidence>
<proteinExistence type="predicted"/>
<comment type="caution">
    <text evidence="1">The sequence shown here is derived from an EMBL/GenBank/DDBJ whole genome shotgun (WGS) entry which is preliminary data.</text>
</comment>